<dbReference type="Pfam" id="PF18918">
    <property type="entry name" value="DUF5669"/>
    <property type="match status" value="1"/>
</dbReference>
<keyword evidence="2" id="KW-1185">Reference proteome</keyword>
<reference evidence="1 2" key="1">
    <citation type="submission" date="2018-05" db="EMBL/GenBank/DDBJ databases">
        <title>Leucothrix arctica sp. nov., isolated from Arctic seawater.</title>
        <authorList>
            <person name="Choi A."/>
            <person name="Baek K."/>
        </authorList>
    </citation>
    <scope>NUCLEOTIDE SEQUENCE [LARGE SCALE GENOMIC DNA]</scope>
    <source>
        <strain evidence="1 2">JCM 18388</strain>
    </source>
</reference>
<dbReference type="NCBIfam" id="TIGR02647">
    <property type="entry name" value="DNA"/>
    <property type="match status" value="1"/>
</dbReference>
<comment type="caution">
    <text evidence="1">The sequence shown here is derived from an EMBL/GenBank/DDBJ whole genome shotgun (WGS) entry which is preliminary data.</text>
</comment>
<organism evidence="1 2">
    <name type="scientific">Leucothrix pacifica</name>
    <dbReference type="NCBI Taxonomy" id="1247513"/>
    <lineage>
        <taxon>Bacteria</taxon>
        <taxon>Pseudomonadati</taxon>
        <taxon>Pseudomonadota</taxon>
        <taxon>Gammaproteobacteria</taxon>
        <taxon>Thiotrichales</taxon>
        <taxon>Thiotrichaceae</taxon>
        <taxon>Leucothrix</taxon>
    </lineage>
</organism>
<evidence type="ECO:0000313" key="1">
    <source>
        <dbReference type="EMBL" id="PWQ95101.1"/>
    </source>
</evidence>
<dbReference type="AlphaFoldDB" id="A0A317CAD8"/>
<dbReference type="InterPro" id="IPR013468">
    <property type="entry name" value="CHP02647"/>
</dbReference>
<gene>
    <name evidence="1" type="ORF">DKW60_15370</name>
</gene>
<sequence>MLSAEQFEEIKLLNQFNLESTAIGIKVHTGEASDDTVSAAARLFEKGLTDHVDGGYLTSRGIEAAEHAQSLVRILG</sequence>
<evidence type="ECO:0000313" key="2">
    <source>
        <dbReference type="Proteomes" id="UP000245539"/>
    </source>
</evidence>
<dbReference type="RefSeq" id="WP_109838547.1">
    <property type="nucleotide sequence ID" value="NZ_QGKM01000047.1"/>
</dbReference>
<accession>A0A317CAD8</accession>
<dbReference type="Proteomes" id="UP000245539">
    <property type="component" value="Unassembled WGS sequence"/>
</dbReference>
<protein>
    <submittedName>
        <fullName evidence="1">TIGR02647 family protein</fullName>
    </submittedName>
</protein>
<proteinExistence type="predicted"/>
<dbReference type="EMBL" id="QGKM01000047">
    <property type="protein sequence ID" value="PWQ95101.1"/>
    <property type="molecule type" value="Genomic_DNA"/>
</dbReference>
<dbReference type="OrthoDB" id="5600572at2"/>
<name>A0A317CAD8_9GAMM</name>